<dbReference type="Pfam" id="PF13749">
    <property type="entry name" value="HATPase_c_4"/>
    <property type="match status" value="1"/>
</dbReference>
<protein>
    <recommendedName>
        <fullName evidence="2">Schlafen AlbA-2 domain-containing protein</fullName>
    </recommendedName>
</protein>
<dbReference type="InterPro" id="IPR038461">
    <property type="entry name" value="Schlafen_AlbA_2_dom_sf"/>
</dbReference>
<dbReference type="Proteomes" id="UP000198398">
    <property type="component" value="Chromosome"/>
</dbReference>
<evidence type="ECO:0000259" key="2">
    <source>
        <dbReference type="Pfam" id="PF04326"/>
    </source>
</evidence>
<feature type="region of interest" description="Disordered" evidence="1">
    <location>
        <begin position="559"/>
        <end position="582"/>
    </location>
</feature>
<gene>
    <name evidence="3" type="ORF">CFK39_06555</name>
</gene>
<proteinExistence type="predicted"/>
<sequence length="582" mass="63978">MTLFGIDPVADAVHDALRALERGEKPGERRLFDFKEEAGRRDAGGVLRPGGPRNESAAKKLAGEVACMANSPGGGALIVGVAADATPIGAELDVDWLQVRLYQLLQQAYTTVVTEAQVRGARVLIIRCPPAVEPIRWQNRITWRVGDQCQDVDPAAWHERRSRAWGYDWSAQSSGLQPSQVRAQAVQIARDFLQLSGDPRAEDLAEASEDDLLRRLAVLKDDGTLTNAGALLFAGRRTAALDLIRRPGAGADSEERVHDPGRSVLEELAEVFAVVRAYNPEVHVERGLVIGRVRALPERAVREAIVNGVAHREWTDERPTTVEHIGRTLRVTSPGGFYGGVRRDNIINHPPVSRNKDLSQLLATLRIAERQGVGVDRMFADMIRHGHPSPVIEELDGVAVRTVLAGERPDLGWIEWISSIEPDPRRDLRVLMTLHHLSAQRWTDPVDLHPLLQLTVEESRQAVERLLDHRRAERPVCQEIDGIPPSAPVPSVAMDVESVEALAALRRSSGVTSRPPSREQIARSYAQARGRISTTELGSIAGAARTNVGGVLRALEHQGDLAPSRESRRGPGFYYRFTGDPQ</sequence>
<dbReference type="Gene3D" id="3.30.565.60">
    <property type="match status" value="1"/>
</dbReference>
<reference evidence="4" key="1">
    <citation type="submission" date="2017-07" db="EMBL/GenBank/DDBJ databases">
        <title>Brachybacterium sp. VR2415.</title>
        <authorList>
            <person name="Tak E.J."/>
            <person name="Bae J.-W."/>
        </authorList>
    </citation>
    <scope>NUCLEOTIDE SEQUENCE [LARGE SCALE GENOMIC DNA]</scope>
    <source>
        <strain evidence="4">VR2415</strain>
    </source>
</reference>
<accession>A0A220UCW1</accession>
<evidence type="ECO:0000313" key="4">
    <source>
        <dbReference type="Proteomes" id="UP000198398"/>
    </source>
</evidence>
<name>A0A220UCW1_9MICO</name>
<dbReference type="Pfam" id="PF04326">
    <property type="entry name" value="SLFN_AlbA_2"/>
    <property type="match status" value="1"/>
</dbReference>
<feature type="domain" description="Schlafen AlbA-2" evidence="2">
    <location>
        <begin position="55"/>
        <end position="152"/>
    </location>
</feature>
<dbReference type="PANTHER" id="PTHR30595">
    <property type="entry name" value="GLPR-RELATED TRANSCRIPTIONAL REPRESSOR"/>
    <property type="match status" value="1"/>
</dbReference>
<dbReference type="KEGG" id="brv:CFK39_06555"/>
<dbReference type="InterPro" id="IPR038475">
    <property type="entry name" value="RecG_C_sf"/>
</dbReference>
<dbReference type="OrthoDB" id="9805115at2"/>
<evidence type="ECO:0000313" key="3">
    <source>
        <dbReference type="EMBL" id="ASK65553.1"/>
    </source>
</evidence>
<feature type="compositionally biased region" description="Basic and acidic residues" evidence="1">
    <location>
        <begin position="559"/>
        <end position="569"/>
    </location>
</feature>
<evidence type="ECO:0000256" key="1">
    <source>
        <dbReference type="SAM" id="MobiDB-lite"/>
    </source>
</evidence>
<dbReference type="Gene3D" id="3.30.950.30">
    <property type="entry name" value="Schlafen, AAA domain"/>
    <property type="match status" value="1"/>
</dbReference>
<dbReference type="Gene3D" id="6.10.10.130">
    <property type="match status" value="1"/>
</dbReference>
<dbReference type="EMBL" id="CP022316">
    <property type="protein sequence ID" value="ASK65553.1"/>
    <property type="molecule type" value="Genomic_DNA"/>
</dbReference>
<organism evidence="3 4">
    <name type="scientific">Brachybacterium avium</name>
    <dbReference type="NCBI Taxonomy" id="2017485"/>
    <lineage>
        <taxon>Bacteria</taxon>
        <taxon>Bacillati</taxon>
        <taxon>Actinomycetota</taxon>
        <taxon>Actinomycetes</taxon>
        <taxon>Micrococcales</taxon>
        <taxon>Dermabacteraceae</taxon>
        <taxon>Brachybacterium</taxon>
    </lineage>
</organism>
<dbReference type="PANTHER" id="PTHR30595:SF6">
    <property type="entry name" value="SCHLAFEN ALBA-2 DOMAIN-CONTAINING PROTEIN"/>
    <property type="match status" value="1"/>
</dbReference>
<dbReference type="InterPro" id="IPR007421">
    <property type="entry name" value="Schlafen_AlbA_2_dom"/>
</dbReference>
<keyword evidence="4" id="KW-1185">Reference proteome</keyword>
<dbReference type="AlphaFoldDB" id="A0A220UCW1"/>